<evidence type="ECO:0000313" key="2">
    <source>
        <dbReference type="Proteomes" id="UP001369736"/>
    </source>
</evidence>
<proteinExistence type="predicted"/>
<name>A0ABU8M033_9PSEU</name>
<sequence length="253" mass="26080">MRSNLFAPENQEQESAQPGLRLQNSKMLKIELNGECLARQGSMVAFQGDVRFEAKGSGGIGQFLKQQFTGEGVPLMTVAGRGDVFLADAASDVHLIDLEGPHDALSINGKNVLAFEPTLSYDIQMVNGAASMSGAGLFNCVFSGRGRLAITCKGTPVVLNVDQPTYADPQAAVAWSAGLQTGVHRADQLGLGTLIGRTTGEAFTMGFSGHGFVIVQPSEEVPLNSGVGGVGGQGGGGQAGQNGVGGVLGSFLR</sequence>
<dbReference type="InterPro" id="IPR036983">
    <property type="entry name" value="AIM24_sf"/>
</dbReference>
<accession>A0ABU8M033</accession>
<dbReference type="Gene3D" id="3.60.160.10">
    <property type="entry name" value="Mitochondrial biogenesis AIM24"/>
    <property type="match status" value="1"/>
</dbReference>
<dbReference type="Pfam" id="PF01987">
    <property type="entry name" value="AIM24"/>
    <property type="match status" value="1"/>
</dbReference>
<organism evidence="1 2">
    <name type="scientific">Actinomycetospora flava</name>
    <dbReference type="NCBI Taxonomy" id="3129232"/>
    <lineage>
        <taxon>Bacteria</taxon>
        <taxon>Bacillati</taxon>
        <taxon>Actinomycetota</taxon>
        <taxon>Actinomycetes</taxon>
        <taxon>Pseudonocardiales</taxon>
        <taxon>Pseudonocardiaceae</taxon>
        <taxon>Actinomycetospora</taxon>
    </lineage>
</organism>
<reference evidence="1 2" key="1">
    <citation type="submission" date="2024-03" db="EMBL/GenBank/DDBJ databases">
        <title>Actinomycetospora sp. OC33-EN07, a novel actinomycete isolated from wild orchid (Aerides multiflora).</title>
        <authorList>
            <person name="Suriyachadkun C."/>
        </authorList>
    </citation>
    <scope>NUCLEOTIDE SEQUENCE [LARGE SCALE GENOMIC DNA]</scope>
    <source>
        <strain evidence="1 2">OC33-EN07</strain>
    </source>
</reference>
<dbReference type="SUPFAM" id="SSF51219">
    <property type="entry name" value="TRAP-like"/>
    <property type="match status" value="1"/>
</dbReference>
<gene>
    <name evidence="1" type="ORF">WCD58_06260</name>
</gene>
<dbReference type="RefSeq" id="WP_337700594.1">
    <property type="nucleotide sequence ID" value="NZ_JBBEGM010000001.1"/>
</dbReference>
<dbReference type="InterPro" id="IPR002838">
    <property type="entry name" value="AIM24"/>
</dbReference>
<keyword evidence="2" id="KW-1185">Reference proteome</keyword>
<dbReference type="PANTHER" id="PTHR38074">
    <property type="entry name" value="ALTERED INHERITANCE OF MITOCHONDRIA PROTEIN 24, MITOCHONDRIAL"/>
    <property type="match status" value="1"/>
</dbReference>
<dbReference type="Proteomes" id="UP001369736">
    <property type="component" value="Unassembled WGS sequence"/>
</dbReference>
<dbReference type="EMBL" id="JBBEGM010000001">
    <property type="protein sequence ID" value="MEJ2860748.1"/>
    <property type="molecule type" value="Genomic_DNA"/>
</dbReference>
<evidence type="ECO:0000313" key="1">
    <source>
        <dbReference type="EMBL" id="MEJ2860748.1"/>
    </source>
</evidence>
<dbReference type="PANTHER" id="PTHR38074:SF1">
    <property type="entry name" value="ALTERED INHERITANCE OF MITOCHONDRIA PROTEIN 24, MITOCHONDRIAL"/>
    <property type="match status" value="1"/>
</dbReference>
<protein>
    <submittedName>
        <fullName evidence="1">AIM24 family protein</fullName>
    </submittedName>
</protein>
<dbReference type="InterPro" id="IPR016031">
    <property type="entry name" value="Trp_RNA-bd_attenuator-like_dom"/>
</dbReference>
<comment type="caution">
    <text evidence="1">The sequence shown here is derived from an EMBL/GenBank/DDBJ whole genome shotgun (WGS) entry which is preliminary data.</text>
</comment>